<gene>
    <name evidence="1" type="ORF">ALQ41_04509</name>
</gene>
<evidence type="ECO:0000313" key="1">
    <source>
        <dbReference type="EMBL" id="RMO45538.1"/>
    </source>
</evidence>
<proteinExistence type="predicted"/>
<name>A0A3M5XJW3_PSESG</name>
<protein>
    <submittedName>
        <fullName evidence="1">Type III chaperone protein ShcF</fullName>
    </submittedName>
</protein>
<accession>A0A3M5XJW3</accession>
<dbReference type="Proteomes" id="UP000280599">
    <property type="component" value="Unassembled WGS sequence"/>
</dbReference>
<dbReference type="AlphaFoldDB" id="A0A3M5XJW3"/>
<dbReference type="SUPFAM" id="SSF69635">
    <property type="entry name" value="Type III secretory system chaperone-like"/>
    <property type="match status" value="1"/>
</dbReference>
<dbReference type="EMBL" id="RBPT01000234">
    <property type="protein sequence ID" value="RMO45538.1"/>
    <property type="molecule type" value="Genomic_DNA"/>
</dbReference>
<reference evidence="1 2" key="1">
    <citation type="submission" date="2018-08" db="EMBL/GenBank/DDBJ databases">
        <title>Recombination of ecologically and evolutionarily significant loci maintains genetic cohesion in the Pseudomonas syringae species complex.</title>
        <authorList>
            <person name="Dillon M."/>
            <person name="Thakur S."/>
            <person name="Almeida R.N.D."/>
            <person name="Weir B.S."/>
            <person name="Guttman D.S."/>
        </authorList>
    </citation>
    <scope>NUCLEOTIDE SEQUENCE [LARGE SCALE GENOMIC DNA]</scope>
    <source>
        <strain evidence="1 2">ICMP 867</strain>
    </source>
</reference>
<dbReference type="Gene3D" id="3.30.1460.10">
    <property type="match status" value="1"/>
</dbReference>
<sequence length="277" mass="31045">MAPSKAMVVVARARYFKGFAQQLNRFTGTELINQRMRSCSSDIKSAVAFFKTLNTGNPGFQLLNFLLLGRQGFALWSDTVALLLKLVNPATQCGLDNSQRARGLNVAIALIEHEACGLAFEFSGKGTALFGHQTPLSGEHSRLNECPVSLDHYNATLNPAEKYGPPGILVCRYGTKPIISTTHIICVIYEWEKHMKTHFDRWVDALIARYKLPTPPGKQFEDEVYRFMVNDDIPVKIYGERDGCIYLHSTLGAYQDKYEGFSRELLQANDFSLKNPA</sequence>
<organism evidence="1 2">
    <name type="scientific">Pseudomonas savastanoi pv. glycinea</name>
    <name type="common">Pseudomonas syringae pv. glycinea</name>
    <dbReference type="NCBI Taxonomy" id="318"/>
    <lineage>
        <taxon>Bacteria</taxon>
        <taxon>Pseudomonadati</taxon>
        <taxon>Pseudomonadota</taxon>
        <taxon>Gammaproteobacteria</taxon>
        <taxon>Pseudomonadales</taxon>
        <taxon>Pseudomonadaceae</taxon>
        <taxon>Pseudomonas</taxon>
    </lineage>
</organism>
<comment type="caution">
    <text evidence="1">The sequence shown here is derived from an EMBL/GenBank/DDBJ whole genome shotgun (WGS) entry which is preliminary data.</text>
</comment>
<evidence type="ECO:0000313" key="2">
    <source>
        <dbReference type="Proteomes" id="UP000280599"/>
    </source>
</evidence>